<evidence type="ECO:0000313" key="7">
    <source>
        <dbReference type="Ensembl" id="ENSGMOP00000044505.1"/>
    </source>
</evidence>
<reference evidence="7" key="1">
    <citation type="submission" date="2025-08" db="UniProtKB">
        <authorList>
            <consortium name="Ensembl"/>
        </authorList>
    </citation>
    <scope>IDENTIFICATION</scope>
</reference>
<organism evidence="7 8">
    <name type="scientific">Gadus morhua</name>
    <name type="common">Atlantic cod</name>
    <dbReference type="NCBI Taxonomy" id="8049"/>
    <lineage>
        <taxon>Eukaryota</taxon>
        <taxon>Metazoa</taxon>
        <taxon>Chordata</taxon>
        <taxon>Craniata</taxon>
        <taxon>Vertebrata</taxon>
        <taxon>Euteleostomi</taxon>
        <taxon>Actinopterygii</taxon>
        <taxon>Neopterygii</taxon>
        <taxon>Teleostei</taxon>
        <taxon>Neoteleostei</taxon>
        <taxon>Acanthomorphata</taxon>
        <taxon>Zeiogadaria</taxon>
        <taxon>Gadariae</taxon>
        <taxon>Gadiformes</taxon>
        <taxon>Gadoidei</taxon>
        <taxon>Gadidae</taxon>
        <taxon>Gadus</taxon>
    </lineage>
</organism>
<evidence type="ECO:0000256" key="6">
    <source>
        <dbReference type="ARBA" id="ARBA00034777"/>
    </source>
</evidence>
<evidence type="ECO:0000256" key="4">
    <source>
        <dbReference type="ARBA" id="ARBA00023212"/>
    </source>
</evidence>
<keyword evidence="8" id="KW-1185">Reference proteome</keyword>
<gene>
    <name evidence="7" type="primary">CFAP144</name>
    <name evidence="7" type="synonym">cfap144</name>
</gene>
<keyword evidence="5" id="KW-0966">Cell projection</keyword>
<dbReference type="GO" id="GO:0097546">
    <property type="term" value="C:ciliary base"/>
    <property type="evidence" value="ECO:0007669"/>
    <property type="project" value="TreeGrafter"/>
</dbReference>
<evidence type="ECO:0000256" key="3">
    <source>
        <dbReference type="ARBA" id="ARBA00022490"/>
    </source>
</evidence>
<dbReference type="PANTHER" id="PTHR33865:SF3">
    <property type="entry name" value="PROTEIN FAM183B"/>
    <property type="match status" value="1"/>
</dbReference>
<evidence type="ECO:0000313" key="8">
    <source>
        <dbReference type="Proteomes" id="UP000694546"/>
    </source>
</evidence>
<comment type="subcellular location">
    <subcellularLocation>
        <location evidence="1">Cell projection</location>
        <location evidence="1">Cilium</location>
    </subcellularLocation>
    <subcellularLocation>
        <location evidence="2">Cytoplasm</location>
        <location evidence="2">Cytoskeleton</location>
    </subcellularLocation>
</comment>
<evidence type="ECO:0000256" key="1">
    <source>
        <dbReference type="ARBA" id="ARBA00004138"/>
    </source>
</evidence>
<dbReference type="OMA" id="SQEIGWM"/>
<dbReference type="PANTHER" id="PTHR33865">
    <property type="entry name" value="PROTEIN FAM183B"/>
    <property type="match status" value="1"/>
</dbReference>
<keyword evidence="3" id="KW-0963">Cytoplasm</keyword>
<dbReference type="OrthoDB" id="446290at2759"/>
<dbReference type="GO" id="GO:0005856">
    <property type="term" value="C:cytoskeleton"/>
    <property type="evidence" value="ECO:0007669"/>
    <property type="project" value="UniProtKB-SubCell"/>
</dbReference>
<dbReference type="Pfam" id="PF14886">
    <property type="entry name" value="FAM183"/>
    <property type="match status" value="1"/>
</dbReference>
<dbReference type="GeneTree" id="ENSGT00390000006224"/>
<name>A0A8C5FKZ2_GADMO</name>
<accession>A0A8C5FKZ2</accession>
<comment type="similarity">
    <text evidence="6">Belongs to the CFAP144 family.</text>
</comment>
<dbReference type="Proteomes" id="UP000694546">
    <property type="component" value="Chromosome 12"/>
</dbReference>
<evidence type="ECO:0000256" key="5">
    <source>
        <dbReference type="ARBA" id="ARBA00023273"/>
    </source>
</evidence>
<dbReference type="Ensembl" id="ENSGMOT00000068965.1">
    <property type="protein sequence ID" value="ENSGMOP00000044505.1"/>
    <property type="gene ID" value="ENSGMOG00000031988.1"/>
</dbReference>
<proteinExistence type="inferred from homology"/>
<sequence length="134" mass="15860">MSKPEKTPLDVVHQNAIHVETIQKEQRTQKLYTEFNINPYKKLHVLTDKPTVGGEEMEAVEDHSFIQAHHHAWLEPTRKYPHPQTESQEIGWFSKPLIISDRSDRRLSFPRQNTEITKYMDAAWRLKEQTRNLS</sequence>
<keyword evidence="4" id="KW-0206">Cytoskeleton</keyword>
<dbReference type="AlphaFoldDB" id="A0A8C5FKZ2"/>
<protein>
    <submittedName>
        <fullName evidence="7">Cilia and flagella associated protein 144</fullName>
    </submittedName>
</protein>
<reference evidence="7" key="2">
    <citation type="submission" date="2025-09" db="UniProtKB">
        <authorList>
            <consortium name="Ensembl"/>
        </authorList>
    </citation>
    <scope>IDENTIFICATION</scope>
</reference>
<evidence type="ECO:0000256" key="2">
    <source>
        <dbReference type="ARBA" id="ARBA00004245"/>
    </source>
</evidence>
<dbReference type="InterPro" id="IPR029214">
    <property type="entry name" value="CFAP144"/>
</dbReference>